<reference evidence="1 2" key="1">
    <citation type="submission" date="2016-10" db="EMBL/GenBank/DDBJ databases">
        <authorList>
            <person name="de Groot N.N."/>
        </authorList>
    </citation>
    <scope>NUCLEOTIDE SEQUENCE [LARGE SCALE GENOMIC DNA]</scope>
    <source>
        <strain evidence="1 2">DSM 21633</strain>
    </source>
</reference>
<sequence>MVSMVVQFFDDNIDCYFVTDLFNKYLFNQQKVKFIIQELNLRDFEDRHVPDYDVIEKE</sequence>
<accession>A0A1H9B8M9</accession>
<name>A0A1H9B8M9_9BACI</name>
<evidence type="ECO:0000313" key="2">
    <source>
        <dbReference type="Proteomes" id="UP000199427"/>
    </source>
</evidence>
<keyword evidence="2" id="KW-1185">Reference proteome</keyword>
<dbReference type="EMBL" id="FOES01000003">
    <property type="protein sequence ID" value="SEP85051.1"/>
    <property type="molecule type" value="Genomic_DNA"/>
</dbReference>
<gene>
    <name evidence="1" type="ORF">SAMN05216362_103157</name>
</gene>
<evidence type="ECO:0000313" key="1">
    <source>
        <dbReference type="EMBL" id="SEP85051.1"/>
    </source>
</evidence>
<proteinExistence type="predicted"/>
<organism evidence="1 2">
    <name type="scientific">Piscibacillus halophilus</name>
    <dbReference type="NCBI Taxonomy" id="571933"/>
    <lineage>
        <taxon>Bacteria</taxon>
        <taxon>Bacillati</taxon>
        <taxon>Bacillota</taxon>
        <taxon>Bacilli</taxon>
        <taxon>Bacillales</taxon>
        <taxon>Bacillaceae</taxon>
        <taxon>Piscibacillus</taxon>
    </lineage>
</organism>
<dbReference type="AlphaFoldDB" id="A0A1H9B8M9"/>
<dbReference type="Proteomes" id="UP000199427">
    <property type="component" value="Unassembled WGS sequence"/>
</dbReference>
<protein>
    <submittedName>
        <fullName evidence="1">Uncharacterized protein</fullName>
    </submittedName>
</protein>